<dbReference type="PROSITE" id="PS00622">
    <property type="entry name" value="HTH_LUXR_1"/>
    <property type="match status" value="1"/>
</dbReference>
<dbReference type="CDD" id="cd06170">
    <property type="entry name" value="LuxR_C_like"/>
    <property type="match status" value="1"/>
</dbReference>
<dbReference type="Gene3D" id="1.10.10.10">
    <property type="entry name" value="Winged helix-like DNA-binding domain superfamily/Winged helix DNA-binding domain"/>
    <property type="match status" value="1"/>
</dbReference>
<evidence type="ECO:0000256" key="1">
    <source>
        <dbReference type="ARBA" id="ARBA00023015"/>
    </source>
</evidence>
<dbReference type="InterPro" id="IPR011990">
    <property type="entry name" value="TPR-like_helical_dom_sf"/>
</dbReference>
<evidence type="ECO:0000256" key="2">
    <source>
        <dbReference type="ARBA" id="ARBA00023125"/>
    </source>
</evidence>
<dbReference type="SUPFAM" id="SSF46894">
    <property type="entry name" value="C-terminal effector domain of the bipartite response regulators"/>
    <property type="match status" value="1"/>
</dbReference>
<evidence type="ECO:0000313" key="5">
    <source>
        <dbReference type="EMBL" id="OUC80383.1"/>
    </source>
</evidence>
<keyword evidence="1" id="KW-0805">Transcription regulation</keyword>
<dbReference type="InterPro" id="IPR041664">
    <property type="entry name" value="AAA_16"/>
</dbReference>
<dbReference type="Gene3D" id="1.25.40.10">
    <property type="entry name" value="Tetratricopeptide repeat domain"/>
    <property type="match status" value="1"/>
</dbReference>
<sequence length="910" mass="97285">MMVTGGCVGRDREIELLSSRLDAVSESGFLAVTGDPGIGKTTLLRYLVRRRLSAPTTGSTLWAAVSPWRVHTPGALIRQLIQDRPDATPTTATDPTADDLLDALLAAVTAPAETSTQMPGDTAVLIAVDDADLADEESLQALVSLTREHRDRRILVVITMSRPGARLVGNALDELRLEGLDAPGTADIAAQRGIVLHPAMREELARHTGGNPRDIVALLDEVPAGTWSRTGVGLPAPAHVVSMVRNRLPDNGTPARALIEALAILDPAEPLATAIALAGITDPLAAIDDARSTGLVTDDGALTPAEAQPRLAGPLVRAAVLEVLGMKTVGDAHRRAAGLVDDPARQLHHRVAATSTVDAALADALADLARARGADGAWAEAAGLYRQAGRLTPDPLQRDTRVTLAVDSLLAAGDCTGAGSLVPTVESLRETPLRNATLAYLAILRGRSAEAQLRLDRAWAIVNVEREPDVAALIAQRFVLHNLVRCQGTELVDWADRANAMADAGSAARVEAAVIRGLGLAWSGHPDAARAEYETVSERVRYGAQAQRAIMGRGWLELGLDEIDAARTDLETAVSMAQLGGSTRITLWAMAWLARVQFLTGDWDEALRGVETGRALARSSGIALTTPLLNWTASQIHSLRGNWEDAHGSIAQSSTSIGDYEIMRIPDLLARAQLAEAAADYGRVRRILTPLVAMAESVPALSEPGLWPWVDVLANALVLEGRHEAADDLLRRYEIRSAERGHRSSAARMKYARGRHLGATGDIHGARRTFEEGIELLDGLGLRYDQARVNFAYGQTLRRAGKRRAADAVIGTARDLYLSLGATTYVERCERELKAGGLATSRGENHTAARDGAELTPQEEAVTALVARGLSNREVAAELYISPKTVQYHLTRIYAKLGVRSRAELAATRR</sequence>
<dbReference type="Pfam" id="PF13191">
    <property type="entry name" value="AAA_16"/>
    <property type="match status" value="1"/>
</dbReference>
<comment type="caution">
    <text evidence="5">The sequence shown here is derived from an EMBL/GenBank/DDBJ whole genome shotgun (WGS) entry which is preliminary data.</text>
</comment>
<feature type="domain" description="HTH luxR-type" evidence="4">
    <location>
        <begin position="848"/>
        <end position="910"/>
    </location>
</feature>
<organism evidence="5 6">
    <name type="scientific">Gordonia lacunae</name>
    <dbReference type="NCBI Taxonomy" id="417102"/>
    <lineage>
        <taxon>Bacteria</taxon>
        <taxon>Bacillati</taxon>
        <taxon>Actinomycetota</taxon>
        <taxon>Actinomycetes</taxon>
        <taxon>Mycobacteriales</taxon>
        <taxon>Gordoniaceae</taxon>
        <taxon>Gordonia</taxon>
    </lineage>
</organism>
<dbReference type="SUPFAM" id="SSF52540">
    <property type="entry name" value="P-loop containing nucleoside triphosphate hydrolases"/>
    <property type="match status" value="1"/>
</dbReference>
<keyword evidence="2" id="KW-0238">DNA-binding</keyword>
<dbReference type="SMART" id="SM00421">
    <property type="entry name" value="HTH_LUXR"/>
    <property type="match status" value="1"/>
</dbReference>
<dbReference type="AlphaFoldDB" id="A0A243QF71"/>
<evidence type="ECO:0000259" key="4">
    <source>
        <dbReference type="PROSITE" id="PS50043"/>
    </source>
</evidence>
<dbReference type="InterPro" id="IPR016032">
    <property type="entry name" value="Sig_transdc_resp-reg_C-effctor"/>
</dbReference>
<dbReference type="GO" id="GO:0003677">
    <property type="term" value="F:DNA binding"/>
    <property type="evidence" value="ECO:0007669"/>
    <property type="project" value="UniProtKB-KW"/>
</dbReference>
<dbReference type="EMBL" id="NGFO01000003">
    <property type="protein sequence ID" value="OUC80383.1"/>
    <property type="molecule type" value="Genomic_DNA"/>
</dbReference>
<dbReference type="PRINTS" id="PR00038">
    <property type="entry name" value="HTHLUXR"/>
</dbReference>
<protein>
    <submittedName>
        <fullName evidence="5">Helix-turn-helix transcriptional regulator</fullName>
    </submittedName>
</protein>
<dbReference type="RefSeq" id="WP_086534076.1">
    <property type="nucleotide sequence ID" value="NZ_NGFO01000003.1"/>
</dbReference>
<keyword evidence="6" id="KW-1185">Reference proteome</keyword>
<dbReference type="PANTHER" id="PTHR44688:SF16">
    <property type="entry name" value="DNA-BINDING TRANSCRIPTIONAL ACTIVATOR DEVR_DOSR"/>
    <property type="match status" value="1"/>
</dbReference>
<evidence type="ECO:0000313" key="6">
    <source>
        <dbReference type="Proteomes" id="UP000194632"/>
    </source>
</evidence>
<dbReference type="STRING" id="417102.CA982_04140"/>
<dbReference type="SUPFAM" id="SSF48452">
    <property type="entry name" value="TPR-like"/>
    <property type="match status" value="1"/>
</dbReference>
<dbReference type="GO" id="GO:0006355">
    <property type="term" value="P:regulation of DNA-templated transcription"/>
    <property type="evidence" value="ECO:0007669"/>
    <property type="project" value="InterPro"/>
</dbReference>
<proteinExistence type="predicted"/>
<name>A0A243QF71_9ACTN</name>
<keyword evidence="3" id="KW-0804">Transcription</keyword>
<dbReference type="PROSITE" id="PS50043">
    <property type="entry name" value="HTH_LUXR_2"/>
    <property type="match status" value="1"/>
</dbReference>
<dbReference type="Proteomes" id="UP000194632">
    <property type="component" value="Unassembled WGS sequence"/>
</dbReference>
<dbReference type="PANTHER" id="PTHR44688">
    <property type="entry name" value="DNA-BINDING TRANSCRIPTIONAL ACTIVATOR DEVR_DOSR"/>
    <property type="match status" value="1"/>
</dbReference>
<reference evidence="5 6" key="1">
    <citation type="submission" date="2017-05" db="EMBL/GenBank/DDBJ databases">
        <title>Biotechnological potential of actinobacteria isolated from South African environments.</title>
        <authorList>
            <person name="Le Roes-Hill M."/>
            <person name="Prins A."/>
            <person name="Durrell K.A."/>
        </authorList>
    </citation>
    <scope>NUCLEOTIDE SEQUENCE [LARGE SCALE GENOMIC DNA]</scope>
    <source>
        <strain evidence="5">BS2</strain>
    </source>
</reference>
<dbReference type="OrthoDB" id="134933at2"/>
<evidence type="ECO:0000256" key="3">
    <source>
        <dbReference type="ARBA" id="ARBA00023163"/>
    </source>
</evidence>
<dbReference type="Gene3D" id="3.40.50.300">
    <property type="entry name" value="P-loop containing nucleotide triphosphate hydrolases"/>
    <property type="match status" value="1"/>
</dbReference>
<dbReference type="InterPro" id="IPR036388">
    <property type="entry name" value="WH-like_DNA-bd_sf"/>
</dbReference>
<dbReference type="InterPro" id="IPR000792">
    <property type="entry name" value="Tscrpt_reg_LuxR_C"/>
</dbReference>
<accession>A0A243QF71</accession>
<dbReference type="InterPro" id="IPR027417">
    <property type="entry name" value="P-loop_NTPase"/>
</dbReference>
<dbReference type="Pfam" id="PF00196">
    <property type="entry name" value="GerE"/>
    <property type="match status" value="1"/>
</dbReference>
<gene>
    <name evidence="5" type="ORF">CA982_04140</name>
</gene>